<proteinExistence type="inferred from homology"/>
<gene>
    <name evidence="9" type="ORF">WN55_00950</name>
</gene>
<sequence>MPRIRIGDSLPNVTLYEDEPDNRIDILNFVANKRAIIFGIPGAFVPGCSRVHLRGFIEKSDDLRYLGFQEIICVSVNDPYVMSAWGSAKAAEDKVRMLADPLATYTRAIGMDIEIPELGGIRSRRYSMATVNGIVRELFVDSPNVKLMCLQQDGVPTYCT</sequence>
<evidence type="ECO:0000256" key="7">
    <source>
        <dbReference type="RuleBase" id="RU366011"/>
    </source>
</evidence>
<dbReference type="AlphaFoldDB" id="A0A154PCS5"/>
<keyword evidence="3 7" id="KW-0575">Peroxidase</keyword>
<comment type="catalytic activity">
    <reaction evidence="7">
        <text>a hydroperoxide + [thioredoxin]-dithiol = an alcohol + [thioredoxin]-disulfide + H2O</text>
        <dbReference type="Rhea" id="RHEA:62620"/>
        <dbReference type="Rhea" id="RHEA-COMP:10698"/>
        <dbReference type="Rhea" id="RHEA-COMP:10700"/>
        <dbReference type="ChEBI" id="CHEBI:15377"/>
        <dbReference type="ChEBI" id="CHEBI:29950"/>
        <dbReference type="ChEBI" id="CHEBI:30879"/>
        <dbReference type="ChEBI" id="CHEBI:35924"/>
        <dbReference type="ChEBI" id="CHEBI:50058"/>
        <dbReference type="EC" id="1.11.1.24"/>
    </reaction>
</comment>
<dbReference type="GO" id="GO:0005739">
    <property type="term" value="C:mitochondrion"/>
    <property type="evidence" value="ECO:0007669"/>
    <property type="project" value="TreeGrafter"/>
</dbReference>
<keyword evidence="7" id="KW-0676">Redox-active center</keyword>
<reference evidence="9 10" key="1">
    <citation type="submission" date="2015-07" db="EMBL/GenBank/DDBJ databases">
        <title>The genome of Dufourea novaeangliae.</title>
        <authorList>
            <person name="Pan H."/>
            <person name="Kapheim K."/>
        </authorList>
    </citation>
    <scope>NUCLEOTIDE SEQUENCE [LARGE SCALE GENOMIC DNA]</scope>
    <source>
        <strain evidence="9">0120121106</strain>
        <tissue evidence="9">Whole body</tissue>
    </source>
</reference>
<dbReference type="GO" id="GO:0008379">
    <property type="term" value="F:thioredoxin peroxidase activity"/>
    <property type="evidence" value="ECO:0007669"/>
    <property type="project" value="InterPro"/>
</dbReference>
<evidence type="ECO:0000256" key="1">
    <source>
        <dbReference type="ARBA" id="ARBA00003330"/>
    </source>
</evidence>
<protein>
    <recommendedName>
        <fullName evidence="7">Peroxiredoxin-5</fullName>
        <ecNumber evidence="7">1.11.1.24</ecNumber>
    </recommendedName>
</protein>
<dbReference type="Gene3D" id="3.40.30.10">
    <property type="entry name" value="Glutaredoxin"/>
    <property type="match status" value="1"/>
</dbReference>
<dbReference type="GO" id="GO:0042744">
    <property type="term" value="P:hydrogen peroxide catabolic process"/>
    <property type="evidence" value="ECO:0007669"/>
    <property type="project" value="TreeGrafter"/>
</dbReference>
<dbReference type="GO" id="GO:0005777">
    <property type="term" value="C:peroxisome"/>
    <property type="evidence" value="ECO:0007669"/>
    <property type="project" value="TreeGrafter"/>
</dbReference>
<accession>A0A154PCS5</accession>
<keyword evidence="5 7" id="KW-0560">Oxidoreductase</keyword>
<evidence type="ECO:0000313" key="9">
    <source>
        <dbReference type="EMBL" id="KZC09214.1"/>
    </source>
</evidence>
<dbReference type="GO" id="GO:0034599">
    <property type="term" value="P:cellular response to oxidative stress"/>
    <property type="evidence" value="ECO:0007669"/>
    <property type="project" value="InterPro"/>
</dbReference>
<evidence type="ECO:0000256" key="2">
    <source>
        <dbReference type="ARBA" id="ARBA00010505"/>
    </source>
</evidence>
<dbReference type="InterPro" id="IPR036249">
    <property type="entry name" value="Thioredoxin-like_sf"/>
</dbReference>
<dbReference type="STRING" id="178035.A0A154PCS5"/>
<dbReference type="EC" id="1.11.1.24" evidence="7"/>
<name>A0A154PCS5_DUFNO</name>
<comment type="similarity">
    <text evidence="2 7">Belongs to the peroxiredoxin family. Prx5 subfamily.</text>
</comment>
<dbReference type="OrthoDB" id="1882547at2759"/>
<comment type="function">
    <text evidence="1">Thiol-specific peroxidase that catalyzes the reduction of hydrogen peroxide and organic hydroperoxides to water and alcohols, respectively. Plays a role in cell protection against oxidative stress by detoxifying peroxides and as sensor of hydrogen peroxide-mediated signaling events.</text>
</comment>
<evidence type="ECO:0000256" key="3">
    <source>
        <dbReference type="ARBA" id="ARBA00022559"/>
    </source>
</evidence>
<dbReference type="PANTHER" id="PTHR10430:SF16">
    <property type="entry name" value="PEROXIREDOXIN-5, MITOCHONDRIAL"/>
    <property type="match status" value="1"/>
</dbReference>
<dbReference type="InterPro" id="IPR037944">
    <property type="entry name" value="PRX5-like"/>
</dbReference>
<dbReference type="EMBL" id="KQ434868">
    <property type="protein sequence ID" value="KZC09214.1"/>
    <property type="molecule type" value="Genomic_DNA"/>
</dbReference>
<evidence type="ECO:0000259" key="8">
    <source>
        <dbReference type="Pfam" id="PF08534"/>
    </source>
</evidence>
<evidence type="ECO:0000313" key="10">
    <source>
        <dbReference type="Proteomes" id="UP000076502"/>
    </source>
</evidence>
<organism evidence="9 10">
    <name type="scientific">Dufourea novaeangliae</name>
    <name type="common">Sweat bee</name>
    <dbReference type="NCBI Taxonomy" id="178035"/>
    <lineage>
        <taxon>Eukaryota</taxon>
        <taxon>Metazoa</taxon>
        <taxon>Ecdysozoa</taxon>
        <taxon>Arthropoda</taxon>
        <taxon>Hexapoda</taxon>
        <taxon>Insecta</taxon>
        <taxon>Pterygota</taxon>
        <taxon>Neoptera</taxon>
        <taxon>Endopterygota</taxon>
        <taxon>Hymenoptera</taxon>
        <taxon>Apocrita</taxon>
        <taxon>Aculeata</taxon>
        <taxon>Apoidea</taxon>
        <taxon>Anthophila</taxon>
        <taxon>Halictidae</taxon>
        <taxon>Rophitinae</taxon>
        <taxon>Dufourea</taxon>
    </lineage>
</organism>
<dbReference type="PANTHER" id="PTHR10430">
    <property type="entry name" value="PEROXIREDOXIN"/>
    <property type="match status" value="1"/>
</dbReference>
<dbReference type="CDD" id="cd03013">
    <property type="entry name" value="PRX5_like"/>
    <property type="match status" value="1"/>
</dbReference>
<keyword evidence="4 7" id="KW-0049">Antioxidant</keyword>
<evidence type="ECO:0000256" key="5">
    <source>
        <dbReference type="ARBA" id="ARBA00023002"/>
    </source>
</evidence>
<keyword evidence="10" id="KW-1185">Reference proteome</keyword>
<dbReference type="GO" id="GO:0045454">
    <property type="term" value="P:cell redox homeostasis"/>
    <property type="evidence" value="ECO:0007669"/>
    <property type="project" value="TreeGrafter"/>
</dbReference>
<dbReference type="Pfam" id="PF08534">
    <property type="entry name" value="Redoxin"/>
    <property type="match status" value="1"/>
</dbReference>
<evidence type="ECO:0000256" key="4">
    <source>
        <dbReference type="ARBA" id="ARBA00022862"/>
    </source>
</evidence>
<dbReference type="Proteomes" id="UP000076502">
    <property type="component" value="Unassembled WGS sequence"/>
</dbReference>
<feature type="domain" description="Redoxin" evidence="8">
    <location>
        <begin position="7"/>
        <end position="144"/>
    </location>
</feature>
<dbReference type="InterPro" id="IPR013740">
    <property type="entry name" value="Redoxin"/>
</dbReference>
<feature type="active site" description="Cysteine sulfenic acid (-SOH) intermediate" evidence="6">
    <location>
        <position position="48"/>
    </location>
</feature>
<evidence type="ECO:0000256" key="6">
    <source>
        <dbReference type="PIRSR" id="PIRSR637944-1"/>
    </source>
</evidence>
<dbReference type="SUPFAM" id="SSF52833">
    <property type="entry name" value="Thioredoxin-like"/>
    <property type="match status" value="1"/>
</dbReference>